<evidence type="ECO:0000313" key="3">
    <source>
        <dbReference type="Proteomes" id="UP000000759"/>
    </source>
</evidence>
<proteinExistence type="predicted"/>
<name>B7GCM9_PHATC</name>
<feature type="compositionally biased region" description="Low complexity" evidence="1">
    <location>
        <begin position="101"/>
        <end position="147"/>
    </location>
</feature>
<accession>B7GCM9</accession>
<reference evidence="2 3" key="1">
    <citation type="journal article" date="2008" name="Nature">
        <title>The Phaeodactylum genome reveals the evolutionary history of diatom genomes.</title>
        <authorList>
            <person name="Bowler C."/>
            <person name="Allen A.E."/>
            <person name="Badger J.H."/>
            <person name="Grimwood J."/>
            <person name="Jabbari K."/>
            <person name="Kuo A."/>
            <person name="Maheswari U."/>
            <person name="Martens C."/>
            <person name="Maumus F."/>
            <person name="Otillar R.P."/>
            <person name="Rayko E."/>
            <person name="Salamov A."/>
            <person name="Vandepoele K."/>
            <person name="Beszteri B."/>
            <person name="Gruber A."/>
            <person name="Heijde M."/>
            <person name="Katinka M."/>
            <person name="Mock T."/>
            <person name="Valentin K."/>
            <person name="Verret F."/>
            <person name="Berges J.A."/>
            <person name="Brownlee C."/>
            <person name="Cadoret J.P."/>
            <person name="Chiovitti A."/>
            <person name="Choi C.J."/>
            <person name="Coesel S."/>
            <person name="De Martino A."/>
            <person name="Detter J.C."/>
            <person name="Durkin C."/>
            <person name="Falciatore A."/>
            <person name="Fournet J."/>
            <person name="Haruta M."/>
            <person name="Huysman M.J."/>
            <person name="Jenkins B.D."/>
            <person name="Jiroutova K."/>
            <person name="Jorgensen R.E."/>
            <person name="Joubert Y."/>
            <person name="Kaplan A."/>
            <person name="Kroger N."/>
            <person name="Kroth P.G."/>
            <person name="La Roche J."/>
            <person name="Lindquist E."/>
            <person name="Lommer M."/>
            <person name="Martin-Jezequel V."/>
            <person name="Lopez P.J."/>
            <person name="Lucas S."/>
            <person name="Mangogna M."/>
            <person name="McGinnis K."/>
            <person name="Medlin L.K."/>
            <person name="Montsant A."/>
            <person name="Oudot-Le Secq M.P."/>
            <person name="Napoli C."/>
            <person name="Obornik M."/>
            <person name="Parker M.S."/>
            <person name="Petit J.L."/>
            <person name="Porcel B.M."/>
            <person name="Poulsen N."/>
            <person name="Robison M."/>
            <person name="Rychlewski L."/>
            <person name="Rynearson T.A."/>
            <person name="Schmutz J."/>
            <person name="Shapiro H."/>
            <person name="Siaut M."/>
            <person name="Stanley M."/>
            <person name="Sussman M.R."/>
            <person name="Taylor A.R."/>
            <person name="Vardi A."/>
            <person name="von Dassow P."/>
            <person name="Vyverman W."/>
            <person name="Willis A."/>
            <person name="Wyrwicz L.S."/>
            <person name="Rokhsar D.S."/>
            <person name="Weissenbach J."/>
            <person name="Armbrust E.V."/>
            <person name="Green B.R."/>
            <person name="Van de Peer Y."/>
            <person name="Grigoriev I.V."/>
        </authorList>
    </citation>
    <scope>NUCLEOTIDE SEQUENCE [LARGE SCALE GENOMIC DNA]</scope>
    <source>
        <strain evidence="2 3">CCAP 1055/1</strain>
    </source>
</reference>
<evidence type="ECO:0000256" key="1">
    <source>
        <dbReference type="SAM" id="MobiDB-lite"/>
    </source>
</evidence>
<sequence>MTASQKVIAHYVSKPNTLARFEIARPHKDSFTADSIYRVAKPYRRSAAAKVFQGSIMKSSLLVERSSSNKLESIANASFRRTNKRSDRNKSIDTELTTDLSSSGASNSVSSSSDDVAVSSSSEASSSVSSNVSGFDSSESDSQSEGSYNKDDDSTEALIDDESLCDSDYDRLNSSDSSLELLIPSTKTQVLPDDTPQANDSLSHIPSLLDNVCGDGSDDEEDLFIDIPTPCEAQLTDMPDQIPTSSNVWTDDDASSGGDTFASEAKSVESFISMASKRSVDSADPPPPPRRSRKPRKKQRKRVINIDDNEDACKNYDLDSSTHSTNEALSKSQRIKDEMDASIHSIQESQAAIEALEKGVEQDFEDRAPKAGDGAQSVIQKKMAEKQALRKARMEKVRARIAREKEEKDKAEQEEKDKQKLKDSQAAKLDFSEESRRERAYTWYTRSGMPNKKNYKERIQAMPLSSGITEEDIDLLPWNARNDMVNVAKMNAYLFKR</sequence>
<dbReference type="HOGENOM" id="CLU_549177_0_0_1"/>
<dbReference type="KEGG" id="pti:PHATRDRAFT_40874"/>
<keyword evidence="3" id="KW-1185">Reference proteome</keyword>
<dbReference type="GeneID" id="7198718"/>
<protein>
    <submittedName>
        <fullName evidence="2">Uncharacterized protein</fullName>
    </submittedName>
</protein>
<feature type="region of interest" description="Disordered" evidence="1">
    <location>
        <begin position="275"/>
        <end position="335"/>
    </location>
</feature>
<dbReference type="Proteomes" id="UP000000759">
    <property type="component" value="Chromosome 26"/>
</dbReference>
<feature type="region of interest" description="Disordered" evidence="1">
    <location>
        <begin position="237"/>
        <end position="261"/>
    </location>
</feature>
<feature type="compositionally biased region" description="Basic and acidic residues" evidence="1">
    <location>
        <begin position="84"/>
        <end position="93"/>
    </location>
</feature>
<dbReference type="AlphaFoldDB" id="B7GCM9"/>
<dbReference type="EMBL" id="CM000628">
    <property type="protein sequence ID" value="EEC43570.1"/>
    <property type="molecule type" value="Genomic_DNA"/>
</dbReference>
<organism evidence="2 3">
    <name type="scientific">Phaeodactylum tricornutum (strain CCAP 1055/1)</name>
    <dbReference type="NCBI Taxonomy" id="556484"/>
    <lineage>
        <taxon>Eukaryota</taxon>
        <taxon>Sar</taxon>
        <taxon>Stramenopiles</taxon>
        <taxon>Ochrophyta</taxon>
        <taxon>Bacillariophyta</taxon>
        <taxon>Bacillariophyceae</taxon>
        <taxon>Bacillariophycidae</taxon>
        <taxon>Naviculales</taxon>
        <taxon>Phaeodactylaceae</taxon>
        <taxon>Phaeodactylum</taxon>
    </lineage>
</organism>
<gene>
    <name evidence="2" type="ORF">PHATRDRAFT_40874</name>
</gene>
<dbReference type="PaxDb" id="2850-Phatr40874"/>
<reference evidence="3" key="2">
    <citation type="submission" date="2008-08" db="EMBL/GenBank/DDBJ databases">
        <authorList>
            <consortium name="Diatom Consortium"/>
            <person name="Grigoriev I."/>
            <person name="Grimwood J."/>
            <person name="Kuo A."/>
            <person name="Otillar R.P."/>
            <person name="Salamov A."/>
            <person name="Detter J.C."/>
            <person name="Lindquist E."/>
            <person name="Shapiro H."/>
            <person name="Lucas S."/>
            <person name="Glavina del Rio T."/>
            <person name="Pitluck S."/>
            <person name="Rokhsar D."/>
            <person name="Bowler C."/>
        </authorList>
    </citation>
    <scope>GENOME REANNOTATION</scope>
    <source>
        <strain evidence="3">CCAP 1055/1</strain>
    </source>
</reference>
<dbReference type="InParanoid" id="B7GCM9"/>
<feature type="region of interest" description="Disordered" evidence="1">
    <location>
        <begin position="79"/>
        <end position="157"/>
    </location>
</feature>
<dbReference type="RefSeq" id="XP_002184834.1">
    <property type="nucleotide sequence ID" value="XM_002184798.1"/>
</dbReference>
<feature type="compositionally biased region" description="Polar residues" evidence="1">
    <location>
        <begin position="318"/>
        <end position="332"/>
    </location>
</feature>
<feature type="region of interest" description="Disordered" evidence="1">
    <location>
        <begin position="401"/>
        <end position="433"/>
    </location>
</feature>
<dbReference type="OrthoDB" id="55626at2759"/>
<evidence type="ECO:0000313" key="2">
    <source>
        <dbReference type="EMBL" id="EEC43570.1"/>
    </source>
</evidence>
<feature type="compositionally biased region" description="Basic residues" evidence="1">
    <location>
        <begin position="290"/>
        <end position="303"/>
    </location>
</feature>